<dbReference type="PRINTS" id="PR00039">
    <property type="entry name" value="HTHLYSR"/>
</dbReference>
<dbReference type="GO" id="GO:0003677">
    <property type="term" value="F:DNA binding"/>
    <property type="evidence" value="ECO:0007669"/>
    <property type="project" value="UniProtKB-KW"/>
</dbReference>
<dbReference type="Gene3D" id="3.40.190.290">
    <property type="match status" value="1"/>
</dbReference>
<dbReference type="GO" id="GO:0003700">
    <property type="term" value="F:DNA-binding transcription factor activity"/>
    <property type="evidence" value="ECO:0007669"/>
    <property type="project" value="InterPro"/>
</dbReference>
<accession>A0AAW9PYD2</accession>
<reference evidence="6" key="1">
    <citation type="submission" date="2024-01" db="EMBL/GenBank/DDBJ databases">
        <title>Bank of Algae and Cyanobacteria of the Azores (BACA) strain genomes.</title>
        <authorList>
            <person name="Luz R."/>
            <person name="Cordeiro R."/>
            <person name="Fonseca A."/>
            <person name="Goncalves V."/>
        </authorList>
    </citation>
    <scope>NUCLEOTIDE SEQUENCE</scope>
    <source>
        <strain evidence="6">BACA0141</strain>
    </source>
</reference>
<dbReference type="GO" id="GO:0005829">
    <property type="term" value="C:cytosol"/>
    <property type="evidence" value="ECO:0007669"/>
    <property type="project" value="TreeGrafter"/>
</dbReference>
<gene>
    <name evidence="6" type="ORF">V2H45_07695</name>
</gene>
<keyword evidence="7" id="KW-1185">Reference proteome</keyword>
<dbReference type="PROSITE" id="PS50931">
    <property type="entry name" value="HTH_LYSR"/>
    <property type="match status" value="1"/>
</dbReference>
<keyword evidence="2" id="KW-0805">Transcription regulation</keyword>
<dbReference type="PANTHER" id="PTHR30419">
    <property type="entry name" value="HTH-TYPE TRANSCRIPTIONAL REGULATOR YBHD"/>
    <property type="match status" value="1"/>
</dbReference>
<dbReference type="RefSeq" id="WP_330483053.1">
    <property type="nucleotide sequence ID" value="NZ_JAZBJZ010000022.1"/>
</dbReference>
<dbReference type="InterPro" id="IPR000847">
    <property type="entry name" value="LysR_HTH_N"/>
</dbReference>
<dbReference type="InterPro" id="IPR036388">
    <property type="entry name" value="WH-like_DNA-bd_sf"/>
</dbReference>
<dbReference type="SUPFAM" id="SSF46785">
    <property type="entry name" value="Winged helix' DNA-binding domain"/>
    <property type="match status" value="1"/>
</dbReference>
<evidence type="ECO:0000256" key="2">
    <source>
        <dbReference type="ARBA" id="ARBA00023015"/>
    </source>
</evidence>
<dbReference type="CDD" id="cd05466">
    <property type="entry name" value="PBP2_LTTR_substrate"/>
    <property type="match status" value="1"/>
</dbReference>
<dbReference type="Pfam" id="PF00126">
    <property type="entry name" value="HTH_1"/>
    <property type="match status" value="1"/>
</dbReference>
<dbReference type="InterPro" id="IPR036390">
    <property type="entry name" value="WH_DNA-bd_sf"/>
</dbReference>
<dbReference type="EMBL" id="JAZBJZ010000022">
    <property type="protein sequence ID" value="MEE3716624.1"/>
    <property type="molecule type" value="Genomic_DNA"/>
</dbReference>
<dbReference type="Proteomes" id="UP001333818">
    <property type="component" value="Unassembled WGS sequence"/>
</dbReference>
<evidence type="ECO:0000256" key="4">
    <source>
        <dbReference type="ARBA" id="ARBA00023163"/>
    </source>
</evidence>
<evidence type="ECO:0000256" key="1">
    <source>
        <dbReference type="ARBA" id="ARBA00009437"/>
    </source>
</evidence>
<evidence type="ECO:0000259" key="5">
    <source>
        <dbReference type="PROSITE" id="PS50931"/>
    </source>
</evidence>
<evidence type="ECO:0000313" key="7">
    <source>
        <dbReference type="Proteomes" id="UP001333818"/>
    </source>
</evidence>
<evidence type="ECO:0000313" key="6">
    <source>
        <dbReference type="EMBL" id="MEE3716624.1"/>
    </source>
</evidence>
<evidence type="ECO:0000256" key="3">
    <source>
        <dbReference type="ARBA" id="ARBA00023125"/>
    </source>
</evidence>
<sequence length="329" mass="36645">MRLEQLQAFLAVVETGSFQQASQKCDVNQSTVSRQIQSLEASLGIQLFHRGASAKVTIGGERLLPHARKICQEWKNVEQELNDLQAGKQTELCVAAIPSACAYQLPPVLQSFAKTYPNVQLRVTTLGSDRALKVLKDGLIDLAVVMNNPFLTSSSEMVVDLLYEESIQVLMAADHPLSCHQQVTWKDLDRHDQVVFKDGYGLQRLVQEQFNRQGLHLNAVLELNSLDAFRGVIRQGDLIALLPATALKDVSNDPSLAVREIVAPTLTRQIVLVTTGDRLQIPPIYHFRKLTCELIQSKNRILSEQGFYTSPRSALSNQLLAANPQRMTH</sequence>
<feature type="domain" description="HTH lysR-type" evidence="5">
    <location>
        <begin position="1"/>
        <end position="57"/>
    </location>
</feature>
<dbReference type="SUPFAM" id="SSF53850">
    <property type="entry name" value="Periplasmic binding protein-like II"/>
    <property type="match status" value="1"/>
</dbReference>
<comment type="caution">
    <text evidence="6">The sequence shown here is derived from an EMBL/GenBank/DDBJ whole genome shotgun (WGS) entry which is preliminary data.</text>
</comment>
<comment type="similarity">
    <text evidence="1">Belongs to the LysR transcriptional regulatory family.</text>
</comment>
<dbReference type="FunFam" id="1.10.10.10:FF:000001">
    <property type="entry name" value="LysR family transcriptional regulator"/>
    <property type="match status" value="1"/>
</dbReference>
<keyword evidence="3" id="KW-0238">DNA-binding</keyword>
<dbReference type="AlphaFoldDB" id="A0AAW9PYD2"/>
<proteinExistence type="inferred from homology"/>
<dbReference type="InterPro" id="IPR050950">
    <property type="entry name" value="HTH-type_LysR_regulators"/>
</dbReference>
<dbReference type="PANTHER" id="PTHR30419:SF8">
    <property type="entry name" value="NITROGEN ASSIMILATION TRANSCRIPTIONAL ACTIVATOR-RELATED"/>
    <property type="match status" value="1"/>
</dbReference>
<name>A0AAW9PYD2_9CYAN</name>
<organism evidence="6 7">
    <name type="scientific">Tumidithrix elongata BACA0141</name>
    <dbReference type="NCBI Taxonomy" id="2716417"/>
    <lineage>
        <taxon>Bacteria</taxon>
        <taxon>Bacillati</taxon>
        <taxon>Cyanobacteriota</taxon>
        <taxon>Cyanophyceae</taxon>
        <taxon>Pseudanabaenales</taxon>
        <taxon>Pseudanabaenaceae</taxon>
        <taxon>Tumidithrix</taxon>
        <taxon>Tumidithrix elongata</taxon>
    </lineage>
</organism>
<protein>
    <submittedName>
        <fullName evidence="6">LysR family transcriptional regulator</fullName>
    </submittedName>
</protein>
<dbReference type="Pfam" id="PF03466">
    <property type="entry name" value="LysR_substrate"/>
    <property type="match status" value="1"/>
</dbReference>
<dbReference type="Gene3D" id="1.10.10.10">
    <property type="entry name" value="Winged helix-like DNA-binding domain superfamily/Winged helix DNA-binding domain"/>
    <property type="match status" value="1"/>
</dbReference>
<keyword evidence="4" id="KW-0804">Transcription</keyword>
<dbReference type="InterPro" id="IPR005119">
    <property type="entry name" value="LysR_subst-bd"/>
</dbReference>